<dbReference type="EMBL" id="BSTX01000007">
    <property type="protein sequence ID" value="GLZ81708.1"/>
    <property type="molecule type" value="Genomic_DNA"/>
</dbReference>
<comment type="caution">
    <text evidence="2">The sequence shown here is derived from an EMBL/GenBank/DDBJ whole genome shotgun (WGS) entry which is preliminary data.</text>
</comment>
<evidence type="ECO:0000313" key="2">
    <source>
        <dbReference type="EMBL" id="GLZ81708.1"/>
    </source>
</evidence>
<proteinExistence type="predicted"/>
<accession>A0A9W6SSU3</accession>
<name>A0A9W6SSU3_9ACTN</name>
<evidence type="ECO:0000313" key="3">
    <source>
        <dbReference type="Proteomes" id="UP001165079"/>
    </source>
</evidence>
<keyword evidence="3" id="KW-1185">Reference proteome</keyword>
<evidence type="ECO:0000259" key="1">
    <source>
        <dbReference type="Pfam" id="PF04149"/>
    </source>
</evidence>
<dbReference type="Pfam" id="PF04149">
    <property type="entry name" value="DUF397"/>
    <property type="match status" value="1"/>
</dbReference>
<dbReference type="AlphaFoldDB" id="A0A9W6SSU3"/>
<sequence>MLTREWHKSSYSGHEGACVEARLLDASVEVRDTKDRGGPTLTVGLAEWHRLLTDVAAE</sequence>
<gene>
    <name evidence="2" type="ORF">Afil01_65150</name>
</gene>
<organism evidence="2 3">
    <name type="scientific">Actinorhabdospora filicis</name>
    <dbReference type="NCBI Taxonomy" id="1785913"/>
    <lineage>
        <taxon>Bacteria</taxon>
        <taxon>Bacillati</taxon>
        <taxon>Actinomycetota</taxon>
        <taxon>Actinomycetes</taxon>
        <taxon>Micromonosporales</taxon>
        <taxon>Micromonosporaceae</taxon>
        <taxon>Actinorhabdospora</taxon>
    </lineage>
</organism>
<feature type="domain" description="DUF397" evidence="1">
    <location>
        <begin position="5"/>
        <end position="55"/>
    </location>
</feature>
<dbReference type="RefSeq" id="WP_285667263.1">
    <property type="nucleotide sequence ID" value="NZ_BSTX01000007.1"/>
</dbReference>
<dbReference type="Proteomes" id="UP001165079">
    <property type="component" value="Unassembled WGS sequence"/>
</dbReference>
<protein>
    <submittedName>
        <fullName evidence="2">DUF397 domain-containing protein</fullName>
    </submittedName>
</protein>
<dbReference type="InterPro" id="IPR007278">
    <property type="entry name" value="DUF397"/>
</dbReference>
<reference evidence="2" key="1">
    <citation type="submission" date="2023-03" db="EMBL/GenBank/DDBJ databases">
        <title>Actinorhabdospora filicis NBRC 111898.</title>
        <authorList>
            <person name="Ichikawa N."/>
            <person name="Sato H."/>
            <person name="Tonouchi N."/>
        </authorList>
    </citation>
    <scope>NUCLEOTIDE SEQUENCE</scope>
    <source>
        <strain evidence="2">NBRC 111898</strain>
    </source>
</reference>